<proteinExistence type="predicted"/>
<comment type="caution">
    <text evidence="3">The sequence shown here is derived from an EMBL/GenBank/DDBJ whole genome shotgun (WGS) entry which is preliminary data.</text>
</comment>
<dbReference type="Pfam" id="PF12358">
    <property type="entry name" value="DUF3644"/>
    <property type="match status" value="1"/>
</dbReference>
<protein>
    <recommendedName>
        <fullName evidence="2">DUF3644 domain-containing protein</fullName>
    </recommendedName>
</protein>
<accession>A0A841DLB7</accession>
<dbReference type="InterPro" id="IPR022104">
    <property type="entry name" value="DUF3644"/>
</dbReference>
<dbReference type="AlphaFoldDB" id="A0A841DLB7"/>
<dbReference type="RefSeq" id="WP_202887388.1">
    <property type="nucleotide sequence ID" value="NZ_BAAAVN010000006.1"/>
</dbReference>
<dbReference type="Proteomes" id="UP000558997">
    <property type="component" value="Unassembled WGS sequence"/>
</dbReference>
<evidence type="ECO:0000256" key="1">
    <source>
        <dbReference type="SAM" id="MobiDB-lite"/>
    </source>
</evidence>
<gene>
    <name evidence="3" type="ORF">HDA44_003235</name>
</gene>
<name>A0A841DLB7_9ACTN</name>
<feature type="domain" description="DUF3644" evidence="2">
    <location>
        <begin position="4"/>
        <end position="184"/>
    </location>
</feature>
<dbReference type="EMBL" id="JACHNF010000001">
    <property type="protein sequence ID" value="MBB5979894.1"/>
    <property type="molecule type" value="Genomic_DNA"/>
</dbReference>
<feature type="compositionally biased region" description="Low complexity" evidence="1">
    <location>
        <begin position="254"/>
        <end position="267"/>
    </location>
</feature>
<feature type="region of interest" description="Disordered" evidence="1">
    <location>
        <begin position="214"/>
        <end position="308"/>
    </location>
</feature>
<sequence length="308" mass="35752">MKVAQDEAALAVRRYNDAAETRGFEGFVVHMHLAWLYLLHARFMRDGVDFRYRDRDNPRRFVKVDGGYKCWELSRCAEERWQDEADPVRNNLDFFIRLRNRIEHRHKKSDAELALAVSGHAQALLLNFEEEIVATCGDKYSLAHILRFPAFIGTFTDDGEKTLRRLRDKLPTDLKRFIAEFHSGLPDDTGSDPRFELRLRVVLERVVRDPEAPVDAVHALGRHDRRRERTRGEDGQTRADRDPRAEASRRRPRTTGCRRSCASGSRSDPLSIQHPPLPRRRTTQEHPSSRRCQRSTPGTNGRKVLPLR</sequence>
<feature type="compositionally biased region" description="Basic and acidic residues" evidence="1">
    <location>
        <begin position="230"/>
        <end position="249"/>
    </location>
</feature>
<reference evidence="3 4" key="1">
    <citation type="submission" date="2020-08" db="EMBL/GenBank/DDBJ databases">
        <title>Sequencing the genomes of 1000 actinobacteria strains.</title>
        <authorList>
            <person name="Klenk H.-P."/>
        </authorList>
    </citation>
    <scope>NUCLEOTIDE SEQUENCE [LARGE SCALE GENOMIC DNA]</scope>
    <source>
        <strain evidence="3 4">DSM 17294</strain>
    </source>
</reference>
<evidence type="ECO:0000259" key="2">
    <source>
        <dbReference type="Pfam" id="PF12358"/>
    </source>
</evidence>
<organism evidence="3 4">
    <name type="scientific">Kribbella solani</name>
    <dbReference type="NCBI Taxonomy" id="236067"/>
    <lineage>
        <taxon>Bacteria</taxon>
        <taxon>Bacillati</taxon>
        <taxon>Actinomycetota</taxon>
        <taxon>Actinomycetes</taxon>
        <taxon>Propionibacteriales</taxon>
        <taxon>Kribbellaceae</taxon>
        <taxon>Kribbella</taxon>
    </lineage>
</organism>
<evidence type="ECO:0000313" key="3">
    <source>
        <dbReference type="EMBL" id="MBB5979894.1"/>
    </source>
</evidence>
<evidence type="ECO:0000313" key="4">
    <source>
        <dbReference type="Proteomes" id="UP000558997"/>
    </source>
</evidence>
<keyword evidence="4" id="KW-1185">Reference proteome</keyword>